<dbReference type="VEuPathDB" id="FungiDB:EMCG_00384"/>
<keyword evidence="1" id="KW-0812">Transmembrane</keyword>
<evidence type="ECO:0000313" key="3">
    <source>
        <dbReference type="Proteomes" id="UP000034164"/>
    </source>
</evidence>
<dbReference type="AlphaFoldDB" id="A0A0G2HWM5"/>
<gene>
    <name evidence="2" type="ORF">EMCG_00384</name>
</gene>
<dbReference type="Proteomes" id="UP000034164">
    <property type="component" value="Unassembled WGS sequence"/>
</dbReference>
<evidence type="ECO:0000256" key="1">
    <source>
        <dbReference type="SAM" id="Phobius"/>
    </source>
</evidence>
<keyword evidence="1" id="KW-0472">Membrane</keyword>
<feature type="transmembrane region" description="Helical" evidence="1">
    <location>
        <begin position="71"/>
        <end position="92"/>
    </location>
</feature>
<keyword evidence="1" id="KW-1133">Transmembrane helix</keyword>
<dbReference type="OrthoDB" id="10415676at2759"/>
<feature type="transmembrane region" description="Helical" evidence="1">
    <location>
        <begin position="29"/>
        <end position="51"/>
    </location>
</feature>
<protein>
    <submittedName>
        <fullName evidence="2">Uncharacterized protein</fullName>
    </submittedName>
</protein>
<evidence type="ECO:0000313" key="2">
    <source>
        <dbReference type="EMBL" id="KKZ62478.1"/>
    </source>
</evidence>
<accession>A0A0G2HWM5</accession>
<sequence length="143" mass="15590">MSSNETSYESSQPLTEHSEMMKTKLARTAVKLGIANMIVPSNVISPLALFAAFVEMLDTWPKTVRIAREGLIGAMAPVCNLAVVVAAMPWTVRWSNSCKNSEAHRQAMKNLNVALKLALVAMNKMTTIVVVPVVLLVMVVNVH</sequence>
<name>A0A0G2HWM5_9EURO</name>
<reference evidence="3" key="1">
    <citation type="journal article" date="2015" name="PLoS Genet.">
        <title>The dynamic genome and transcriptome of the human fungal pathogen Blastomyces and close relative Emmonsia.</title>
        <authorList>
            <person name="Munoz J.F."/>
            <person name="Gauthier G.M."/>
            <person name="Desjardins C.A."/>
            <person name="Gallo J.E."/>
            <person name="Holder J."/>
            <person name="Sullivan T.D."/>
            <person name="Marty A.J."/>
            <person name="Carmen J.C."/>
            <person name="Chen Z."/>
            <person name="Ding L."/>
            <person name="Gujja S."/>
            <person name="Magrini V."/>
            <person name="Misas E."/>
            <person name="Mitreva M."/>
            <person name="Priest M."/>
            <person name="Saif S."/>
            <person name="Whiston E.A."/>
            <person name="Young S."/>
            <person name="Zeng Q."/>
            <person name="Goldman W.E."/>
            <person name="Mardis E.R."/>
            <person name="Taylor J.W."/>
            <person name="McEwen J.G."/>
            <person name="Clay O.K."/>
            <person name="Klein B.S."/>
            <person name="Cuomo C.A."/>
        </authorList>
    </citation>
    <scope>NUCLEOTIDE SEQUENCE [LARGE SCALE GENOMIC DNA]</scope>
    <source>
        <strain evidence="3">UAMH 3008</strain>
    </source>
</reference>
<proteinExistence type="predicted"/>
<organism evidence="2 3">
    <name type="scientific">[Emmonsia] crescens</name>
    <dbReference type="NCBI Taxonomy" id="73230"/>
    <lineage>
        <taxon>Eukaryota</taxon>
        <taxon>Fungi</taxon>
        <taxon>Dikarya</taxon>
        <taxon>Ascomycota</taxon>
        <taxon>Pezizomycotina</taxon>
        <taxon>Eurotiomycetes</taxon>
        <taxon>Eurotiomycetidae</taxon>
        <taxon>Onygenales</taxon>
        <taxon>Ajellomycetaceae</taxon>
        <taxon>Emergomyces</taxon>
    </lineage>
</organism>
<comment type="caution">
    <text evidence="2">The sequence shown here is derived from an EMBL/GenBank/DDBJ whole genome shotgun (WGS) entry which is preliminary data.</text>
</comment>
<feature type="transmembrane region" description="Helical" evidence="1">
    <location>
        <begin position="113"/>
        <end position="140"/>
    </location>
</feature>
<dbReference type="EMBL" id="LCZI01001092">
    <property type="protein sequence ID" value="KKZ62478.1"/>
    <property type="molecule type" value="Genomic_DNA"/>
</dbReference>